<keyword evidence="4" id="KW-1185">Reference proteome</keyword>
<organism evidence="3 4">
    <name type="scientific">Candidatus Neptunichlamydia vexilliferae</name>
    <dbReference type="NCBI Taxonomy" id="1651774"/>
    <lineage>
        <taxon>Bacteria</taxon>
        <taxon>Pseudomonadati</taxon>
        <taxon>Chlamydiota</taxon>
        <taxon>Chlamydiia</taxon>
        <taxon>Parachlamydiales</taxon>
        <taxon>Simkaniaceae</taxon>
        <taxon>Candidatus Neptunichlamydia</taxon>
    </lineage>
</organism>
<dbReference type="Pfam" id="PF13635">
    <property type="entry name" value="DUF4143"/>
    <property type="match status" value="1"/>
</dbReference>
<evidence type="ECO:0008006" key="5">
    <source>
        <dbReference type="Google" id="ProtNLM"/>
    </source>
</evidence>
<evidence type="ECO:0000259" key="1">
    <source>
        <dbReference type="Pfam" id="PF13173"/>
    </source>
</evidence>
<evidence type="ECO:0000259" key="2">
    <source>
        <dbReference type="Pfam" id="PF13635"/>
    </source>
</evidence>
<dbReference type="SUPFAM" id="SSF52540">
    <property type="entry name" value="P-loop containing nucleoside triphosphate hydrolases"/>
    <property type="match status" value="1"/>
</dbReference>
<dbReference type="InterPro" id="IPR027417">
    <property type="entry name" value="P-loop_NTPase"/>
</dbReference>
<dbReference type="InterPro" id="IPR025420">
    <property type="entry name" value="DUF4143"/>
</dbReference>
<dbReference type="Proteomes" id="UP001194714">
    <property type="component" value="Unassembled WGS sequence"/>
</dbReference>
<evidence type="ECO:0000313" key="3">
    <source>
        <dbReference type="EMBL" id="MBF5058754.1"/>
    </source>
</evidence>
<dbReference type="InterPro" id="IPR041682">
    <property type="entry name" value="AAA_14"/>
</dbReference>
<name>A0ABS0AX92_9BACT</name>
<accession>A0ABS0AX92</accession>
<dbReference type="PANTHER" id="PTHR43566:SF2">
    <property type="entry name" value="DUF4143 DOMAIN-CONTAINING PROTEIN"/>
    <property type="match status" value="1"/>
</dbReference>
<feature type="domain" description="DUF4143" evidence="2">
    <location>
        <begin position="170"/>
        <end position="325"/>
    </location>
</feature>
<dbReference type="PANTHER" id="PTHR43566">
    <property type="entry name" value="CONSERVED PROTEIN"/>
    <property type="match status" value="1"/>
</dbReference>
<dbReference type="Pfam" id="PF13173">
    <property type="entry name" value="AAA_14"/>
    <property type="match status" value="1"/>
</dbReference>
<gene>
    <name evidence="3" type="ORF">NEPTK9_000253</name>
</gene>
<dbReference type="EMBL" id="JAAEJV010000003">
    <property type="protein sequence ID" value="MBF5058754.1"/>
    <property type="molecule type" value="Genomic_DNA"/>
</dbReference>
<feature type="domain" description="AAA" evidence="1">
    <location>
        <begin position="14"/>
        <end position="131"/>
    </location>
</feature>
<reference evidence="3 4" key="1">
    <citation type="submission" date="2020-01" db="EMBL/GenBank/DDBJ databases">
        <title>Draft genome sequence of Cand. Neptunochlamydia vexilliferae K9.</title>
        <authorList>
            <person name="Schulz F."/>
            <person name="Koestlbacher S."/>
            <person name="Wascher F."/>
            <person name="Pizzetti I."/>
            <person name="Horn M."/>
        </authorList>
    </citation>
    <scope>NUCLEOTIDE SEQUENCE [LARGE SCALE GENOMIC DNA]</scope>
    <source>
        <strain evidence="3 4">K9</strain>
    </source>
</reference>
<protein>
    <recommendedName>
        <fullName evidence="5">ATPase</fullName>
    </recommendedName>
</protein>
<evidence type="ECO:0000313" key="4">
    <source>
        <dbReference type="Proteomes" id="UP001194714"/>
    </source>
</evidence>
<comment type="caution">
    <text evidence="3">The sequence shown here is derived from an EMBL/GenBank/DDBJ whole genome shotgun (WGS) entry which is preliminary data.</text>
</comment>
<proteinExistence type="predicted"/>
<sequence>MLERLLKLPKSLNQSFFLFGPRGTGKTWWVKETFPEALYIDLLDTRQYSELLAQPYLLETLIKGNPSEWTIIDEIQKVPQLLGEVHRLIESKGYKFILTGSSVRSPHKKGVNLLAGRALMFHMHPLSYRELGAEFNLDHSLKYGQLPFVYTGAKPGLYLETYINTHLRQEVLQEGLTRNLGTFSHMLEIASFSQGSVLNYSEIGREIKANHKLVESYFQIIDDLLIGMRLTVFAKRAKRRLIAHPKFYFTDVGIFRTLRPRGTLDSSIEIEGIALETLFLHELRLLNDYEELGYSIHFWRTYGGQEVDFILYGEKGFHAFEIKRSDNISPKDLKGLRAFQKDYPEAELYLIYGGKWVRKEGNILLLPFEEALKRLPKLLDVSPP</sequence>
<dbReference type="RefSeq" id="WP_194847035.1">
    <property type="nucleotide sequence ID" value="NZ_JAAEJV010000003.1"/>
</dbReference>